<dbReference type="AlphaFoldDB" id="A0A9W8DQP0"/>
<dbReference type="GO" id="GO:0003955">
    <property type="term" value="F:NAD(P)H dehydrogenase (quinone) activity"/>
    <property type="evidence" value="ECO:0007669"/>
    <property type="project" value="InterPro"/>
</dbReference>
<dbReference type="GO" id="GO:0010181">
    <property type="term" value="F:FMN binding"/>
    <property type="evidence" value="ECO:0007669"/>
    <property type="project" value="InterPro"/>
</dbReference>
<dbReference type="Gene3D" id="3.40.50.360">
    <property type="match status" value="1"/>
</dbReference>
<dbReference type="Pfam" id="PF03358">
    <property type="entry name" value="FMN_red"/>
    <property type="match status" value="1"/>
</dbReference>
<dbReference type="NCBIfam" id="TIGR01755">
    <property type="entry name" value="flav_wrbA"/>
    <property type="match status" value="1"/>
</dbReference>
<reference evidence="3" key="1">
    <citation type="submission" date="2022-07" db="EMBL/GenBank/DDBJ databases">
        <title>Phylogenomic reconstructions and comparative analyses of Kickxellomycotina fungi.</title>
        <authorList>
            <person name="Reynolds N.K."/>
            <person name="Stajich J.E."/>
            <person name="Barry K."/>
            <person name="Grigoriev I.V."/>
            <person name="Crous P."/>
            <person name="Smith M.E."/>
        </authorList>
    </citation>
    <scope>NUCLEOTIDE SEQUENCE</scope>
    <source>
        <strain evidence="3">RSA 861</strain>
    </source>
</reference>
<dbReference type="InterPro" id="IPR005025">
    <property type="entry name" value="FMN_Rdtase-like_dom"/>
</dbReference>
<dbReference type="PANTHER" id="PTHR30546:SF23">
    <property type="entry name" value="FLAVOPROTEIN-LIKE PROTEIN YCP4-RELATED"/>
    <property type="match status" value="1"/>
</dbReference>
<dbReference type="PROSITE" id="PS50902">
    <property type="entry name" value="FLAVODOXIN_LIKE"/>
    <property type="match status" value="1"/>
</dbReference>
<accession>A0A9W8DQP0</accession>
<sequence length="209" mass="22490">MSAIARPKIYIVLYSLYGHVFSLAQSIKRGAEKAGTADVSIFQIKETLPSEVLTKMHAPAKPEIPVLEPKDMAAADGFLFGIPTRYGNMPAQWKHFWDATGQLWVSGALNNKFAGTFFSTASQHGGQETTAFTFLTTLTHHGMIYVPLGYTHANLQDNSEVIGGSAYGAGTVAGGDGSRQVSPKEHAIAEHQGESFTKIVSQYVAGRTV</sequence>
<feature type="domain" description="Flavodoxin-like" evidence="2">
    <location>
        <begin position="9"/>
        <end position="196"/>
    </location>
</feature>
<dbReference type="InterPro" id="IPR008254">
    <property type="entry name" value="Flavodoxin/NO_synth"/>
</dbReference>
<dbReference type="PANTHER" id="PTHR30546">
    <property type="entry name" value="FLAVODOXIN-RELATED PROTEIN WRBA-RELATED"/>
    <property type="match status" value="1"/>
</dbReference>
<dbReference type="OrthoDB" id="504689at2759"/>
<dbReference type="InterPro" id="IPR010089">
    <property type="entry name" value="Flavoprotein_WrbA-like"/>
</dbReference>
<comment type="caution">
    <text evidence="3">The sequence shown here is derived from an EMBL/GenBank/DDBJ whole genome shotgun (WGS) entry which is preliminary data.</text>
</comment>
<dbReference type="EMBL" id="JANBPT010000691">
    <property type="protein sequence ID" value="KAJ1914320.1"/>
    <property type="molecule type" value="Genomic_DNA"/>
</dbReference>
<comment type="similarity">
    <text evidence="1">Belongs to the WrbA family.</text>
</comment>
<dbReference type="InterPro" id="IPR029039">
    <property type="entry name" value="Flavoprotein-like_sf"/>
</dbReference>
<dbReference type="FunFam" id="3.40.50.360:FF:000001">
    <property type="entry name" value="NAD(P)H dehydrogenase (Quinone) FQR1-like"/>
    <property type="match status" value="1"/>
</dbReference>
<evidence type="ECO:0000259" key="2">
    <source>
        <dbReference type="PROSITE" id="PS50902"/>
    </source>
</evidence>
<dbReference type="NCBIfam" id="NF002999">
    <property type="entry name" value="PRK03767.1"/>
    <property type="match status" value="1"/>
</dbReference>
<evidence type="ECO:0000313" key="4">
    <source>
        <dbReference type="Proteomes" id="UP001150569"/>
    </source>
</evidence>
<evidence type="ECO:0000256" key="1">
    <source>
        <dbReference type="ARBA" id="ARBA00006961"/>
    </source>
</evidence>
<organism evidence="3 4">
    <name type="scientific">Tieghemiomyces parasiticus</name>
    <dbReference type="NCBI Taxonomy" id="78921"/>
    <lineage>
        <taxon>Eukaryota</taxon>
        <taxon>Fungi</taxon>
        <taxon>Fungi incertae sedis</taxon>
        <taxon>Zoopagomycota</taxon>
        <taxon>Kickxellomycotina</taxon>
        <taxon>Dimargaritomycetes</taxon>
        <taxon>Dimargaritales</taxon>
        <taxon>Dimargaritaceae</taxon>
        <taxon>Tieghemiomyces</taxon>
    </lineage>
</organism>
<proteinExistence type="inferred from homology"/>
<name>A0A9W8DQP0_9FUNG</name>
<protein>
    <recommendedName>
        <fullName evidence="2">Flavodoxin-like domain-containing protein</fullName>
    </recommendedName>
</protein>
<evidence type="ECO:0000313" key="3">
    <source>
        <dbReference type="EMBL" id="KAJ1914320.1"/>
    </source>
</evidence>
<dbReference type="SUPFAM" id="SSF52218">
    <property type="entry name" value="Flavoproteins"/>
    <property type="match status" value="1"/>
</dbReference>
<dbReference type="Proteomes" id="UP001150569">
    <property type="component" value="Unassembled WGS sequence"/>
</dbReference>
<gene>
    <name evidence="3" type="ORF">IWQ60_008859</name>
</gene>
<dbReference type="GO" id="GO:0016020">
    <property type="term" value="C:membrane"/>
    <property type="evidence" value="ECO:0007669"/>
    <property type="project" value="TreeGrafter"/>
</dbReference>
<keyword evidence="4" id="KW-1185">Reference proteome</keyword>